<dbReference type="InParanoid" id="D7SPE5"/>
<dbReference type="PaxDb" id="29760-VIT_04s0023g01700.t01"/>
<evidence type="ECO:0000313" key="1">
    <source>
        <dbReference type="EMBL" id="CBI17524.3"/>
    </source>
</evidence>
<keyword evidence="2" id="KW-1185">Reference proteome</keyword>
<accession>D7SPE5</accession>
<proteinExistence type="predicted"/>
<dbReference type="EMBL" id="FN594959">
    <property type="protein sequence ID" value="CBI17524.3"/>
    <property type="molecule type" value="Genomic_DNA"/>
</dbReference>
<dbReference type="Proteomes" id="UP000009183">
    <property type="component" value="Chromosome 4"/>
</dbReference>
<reference evidence="2" key="1">
    <citation type="journal article" date="2007" name="Nature">
        <title>The grapevine genome sequence suggests ancestral hexaploidization in major angiosperm phyla.</title>
        <authorList>
            <consortium name="The French-Italian Public Consortium for Grapevine Genome Characterization."/>
            <person name="Jaillon O."/>
            <person name="Aury J.-M."/>
            <person name="Noel B."/>
            <person name="Policriti A."/>
            <person name="Clepet C."/>
            <person name="Casagrande A."/>
            <person name="Choisne N."/>
            <person name="Aubourg S."/>
            <person name="Vitulo N."/>
            <person name="Jubin C."/>
            <person name="Vezzi A."/>
            <person name="Legeai F."/>
            <person name="Hugueney P."/>
            <person name="Dasilva C."/>
            <person name="Horner D."/>
            <person name="Mica E."/>
            <person name="Jublot D."/>
            <person name="Poulain J."/>
            <person name="Bruyere C."/>
            <person name="Billault A."/>
            <person name="Segurens B."/>
            <person name="Gouyvenoux M."/>
            <person name="Ugarte E."/>
            <person name="Cattonaro F."/>
            <person name="Anthouard V."/>
            <person name="Vico V."/>
            <person name="Del Fabbro C."/>
            <person name="Alaux M."/>
            <person name="Di Gaspero G."/>
            <person name="Dumas V."/>
            <person name="Felice N."/>
            <person name="Paillard S."/>
            <person name="Juman I."/>
            <person name="Moroldo M."/>
            <person name="Scalabrin S."/>
            <person name="Canaguier A."/>
            <person name="Le Clainche I."/>
            <person name="Malacrida G."/>
            <person name="Durand E."/>
            <person name="Pesole G."/>
            <person name="Laucou V."/>
            <person name="Chatelet P."/>
            <person name="Merdinoglu D."/>
            <person name="Delledonne M."/>
            <person name="Pezzotti M."/>
            <person name="Lecharny A."/>
            <person name="Scarpelli C."/>
            <person name="Artiguenave F."/>
            <person name="Pe M.E."/>
            <person name="Valle G."/>
            <person name="Morgante M."/>
            <person name="Caboche M."/>
            <person name="Adam-Blondon A.-F."/>
            <person name="Weissenbach J."/>
            <person name="Quetier F."/>
            <person name="Wincker P."/>
        </authorList>
    </citation>
    <scope>NUCLEOTIDE SEQUENCE [LARGE SCALE GENOMIC DNA]</scope>
    <source>
        <strain evidence="2">cv. Pinot noir / PN40024</strain>
    </source>
</reference>
<organism evidence="1 2">
    <name type="scientific">Vitis vinifera</name>
    <name type="common">Grape</name>
    <dbReference type="NCBI Taxonomy" id="29760"/>
    <lineage>
        <taxon>Eukaryota</taxon>
        <taxon>Viridiplantae</taxon>
        <taxon>Streptophyta</taxon>
        <taxon>Embryophyta</taxon>
        <taxon>Tracheophyta</taxon>
        <taxon>Spermatophyta</taxon>
        <taxon>Magnoliopsida</taxon>
        <taxon>eudicotyledons</taxon>
        <taxon>Gunneridae</taxon>
        <taxon>Pentapetalae</taxon>
        <taxon>rosids</taxon>
        <taxon>Vitales</taxon>
        <taxon>Vitaceae</taxon>
        <taxon>Viteae</taxon>
        <taxon>Vitis</taxon>
    </lineage>
</organism>
<dbReference type="AlphaFoldDB" id="D7SPE5"/>
<evidence type="ECO:0000313" key="2">
    <source>
        <dbReference type="Proteomes" id="UP000009183"/>
    </source>
</evidence>
<gene>
    <name evidence="1" type="ordered locus">VIT_04s0023g01700</name>
</gene>
<dbReference type="HOGENOM" id="CLU_2390475_0_0_1"/>
<sequence>MFLVIRPLGDRTGVCPGSPLWCAACPSLSLSLSLSPSLPTRPCPFERKFESSIPEDRQSLLRGFYLRYGFRITLSKEDAVLSLYLLNLWTFPLI</sequence>
<name>D7SPE5_VITVI</name>
<protein>
    <submittedName>
        <fullName evidence="1">Uncharacterized protein</fullName>
    </submittedName>
</protein>